<comment type="similarity">
    <text evidence="1">Belongs to the multicopper oxidase family.</text>
</comment>
<dbReference type="Pfam" id="PF07731">
    <property type="entry name" value="Cu-oxidase_2"/>
    <property type="match status" value="1"/>
</dbReference>
<dbReference type="GO" id="GO:0005507">
    <property type="term" value="F:copper ion binding"/>
    <property type="evidence" value="ECO:0007669"/>
    <property type="project" value="InterPro"/>
</dbReference>
<dbReference type="OrthoDB" id="2121828at2759"/>
<dbReference type="Pfam" id="PF07732">
    <property type="entry name" value="Cu-oxidase_3"/>
    <property type="match status" value="1"/>
</dbReference>
<dbReference type="EMBL" id="LAYC01000001">
    <property type="protein sequence ID" value="KYK59001.1"/>
    <property type="molecule type" value="Genomic_DNA"/>
</dbReference>
<gene>
    <name evidence="11" type="ORF">DCS_00128</name>
</gene>
<dbReference type="SUPFAM" id="SSF49503">
    <property type="entry name" value="Cupredoxins"/>
    <property type="match status" value="3"/>
</dbReference>
<dbReference type="CDD" id="cd13854">
    <property type="entry name" value="CuRO_1_MaLCC_like"/>
    <property type="match status" value="1"/>
</dbReference>
<evidence type="ECO:0000259" key="8">
    <source>
        <dbReference type="Pfam" id="PF00394"/>
    </source>
</evidence>
<sequence>MFSMRAPTRTARSIDMGASSSLLWRAAFPARHAASKPSQKTTNGNSLLGTLLMPLLPVFLESNPMPNGFPWSLLDVDTNYYRTCPRTGVIRSYDFTVSRGLVAPDGHEKHALLVNGAFPGPLIEANWGDTIQVTVRNNISGPEEGVALHWHGFLQTGKPWQDGVPAVTQCPIAPGRQFTYSFEAELYGTSWYHSHYSAQFAGGLFGPMVVYGPREREYDVDVGPVMLSDWHHGAYADLVHEAMRPHGKASPSDNNLINGKNDAGCALGDDGTAPCRGDAGVSRFRFRRGKTHRLRLVNAGSEALQRFSIDGHSMTVIANDFVTVEPYETDVVTLGVGQRTDVLVRGHLAPRWDAYWMRANISVPCSLTKQPHAVAVIYYDGADETKPPRSTAWHRPDPGTCANDDLRRTRPRMRLPLPEADLAYVMEARLYRNATGSMLWSLDGVSFRGNYNSPTLLMSHLGNLSFDAQWNVKKTDDAKSVRVHVKNTSPVSHPMHLHGFNMYVLSEGLGEWNGSVVHAENPQRRDVVQLRANGYLVVQFDAADNPGVWPLHCHVAWHLSAGFMAQFVTGTTALATMRPPSVVAETCRQWGAWTETNIPHQIDSGL</sequence>
<dbReference type="Pfam" id="PF00394">
    <property type="entry name" value="Cu-oxidase"/>
    <property type="match status" value="1"/>
</dbReference>
<dbReference type="FunFam" id="2.60.40.420:FF:000021">
    <property type="entry name" value="Extracellular dihydrogeodin oxidase/laccase"/>
    <property type="match status" value="1"/>
</dbReference>
<evidence type="ECO:0000256" key="4">
    <source>
        <dbReference type="ARBA" id="ARBA00023002"/>
    </source>
</evidence>
<evidence type="ECO:0000256" key="6">
    <source>
        <dbReference type="ARBA" id="ARBA00023180"/>
    </source>
</evidence>
<dbReference type="AlphaFoldDB" id="A0A151GPL2"/>
<keyword evidence="4" id="KW-0560">Oxidoreductase</keyword>
<feature type="domain" description="Plastocyanin-like" evidence="10">
    <location>
        <begin position="97"/>
        <end position="213"/>
    </location>
</feature>
<accession>A0A151GPL2</accession>
<dbReference type="RefSeq" id="XP_040658353.1">
    <property type="nucleotide sequence ID" value="XM_040797470.1"/>
</dbReference>
<dbReference type="STRING" id="98403.A0A151GPL2"/>
<dbReference type="InterPro" id="IPR001117">
    <property type="entry name" value="Cu-oxidase_2nd"/>
</dbReference>
<comment type="caution">
    <text evidence="11">The sequence shown here is derived from an EMBL/GenBank/DDBJ whole genome shotgun (WGS) entry which is preliminary data.</text>
</comment>
<dbReference type="InterPro" id="IPR011706">
    <property type="entry name" value="Cu-oxidase_C"/>
</dbReference>
<keyword evidence="6" id="KW-0325">Glycoprotein</keyword>
<keyword evidence="5" id="KW-0186">Copper</keyword>
<organism evidence="11 12">
    <name type="scientific">Drechmeria coniospora</name>
    <name type="common">Nematophagous fungus</name>
    <name type="synonym">Meria coniospora</name>
    <dbReference type="NCBI Taxonomy" id="98403"/>
    <lineage>
        <taxon>Eukaryota</taxon>
        <taxon>Fungi</taxon>
        <taxon>Dikarya</taxon>
        <taxon>Ascomycota</taxon>
        <taxon>Pezizomycotina</taxon>
        <taxon>Sordariomycetes</taxon>
        <taxon>Hypocreomycetidae</taxon>
        <taxon>Hypocreales</taxon>
        <taxon>Ophiocordycipitaceae</taxon>
        <taxon>Drechmeria</taxon>
    </lineage>
</organism>
<proteinExistence type="inferred from homology"/>
<dbReference type="InterPro" id="IPR045087">
    <property type="entry name" value="Cu-oxidase_fam"/>
</dbReference>
<evidence type="ECO:0000256" key="2">
    <source>
        <dbReference type="ARBA" id="ARBA00022723"/>
    </source>
</evidence>
<keyword evidence="12" id="KW-1185">Reference proteome</keyword>
<dbReference type="CDD" id="cd13880">
    <property type="entry name" value="CuRO_2_MaLCC_like"/>
    <property type="match status" value="1"/>
</dbReference>
<dbReference type="InterPro" id="IPR011707">
    <property type="entry name" value="Cu-oxidase-like_N"/>
</dbReference>
<keyword evidence="2" id="KW-0479">Metal-binding</keyword>
<feature type="domain" description="Plastocyanin-like" evidence="8">
    <location>
        <begin position="224"/>
        <end position="382"/>
    </location>
</feature>
<evidence type="ECO:0000259" key="9">
    <source>
        <dbReference type="Pfam" id="PF07731"/>
    </source>
</evidence>
<dbReference type="PANTHER" id="PTHR11709:SF145">
    <property type="entry name" value="LCC1"/>
    <property type="match status" value="1"/>
</dbReference>
<reference evidence="11 12" key="1">
    <citation type="journal article" date="2016" name="Sci. Rep.">
        <title>Insights into Adaptations to a Near-Obligate Nematode Endoparasitic Lifestyle from the Finished Genome of Drechmeria coniospora.</title>
        <authorList>
            <person name="Zhang L."/>
            <person name="Zhou Z."/>
            <person name="Guo Q."/>
            <person name="Fokkens L."/>
            <person name="Miskei M."/>
            <person name="Pocsi I."/>
            <person name="Zhang W."/>
            <person name="Chen M."/>
            <person name="Wang L."/>
            <person name="Sun Y."/>
            <person name="Donzelli B.G."/>
            <person name="Gibson D.M."/>
            <person name="Nelson D.R."/>
            <person name="Luo J.G."/>
            <person name="Rep M."/>
            <person name="Liu H."/>
            <person name="Yang S."/>
            <person name="Wang J."/>
            <person name="Krasnoff S.B."/>
            <person name="Xu Y."/>
            <person name="Molnar I."/>
            <person name="Lin M."/>
        </authorList>
    </citation>
    <scope>NUCLEOTIDE SEQUENCE [LARGE SCALE GENOMIC DNA]</scope>
    <source>
        <strain evidence="11 12">ARSEF 6962</strain>
    </source>
</reference>
<evidence type="ECO:0000256" key="7">
    <source>
        <dbReference type="SAM" id="MobiDB-lite"/>
    </source>
</evidence>
<dbReference type="InterPro" id="IPR008972">
    <property type="entry name" value="Cupredoxin"/>
</dbReference>
<dbReference type="Proteomes" id="UP000076580">
    <property type="component" value="Chromosome 01"/>
</dbReference>
<evidence type="ECO:0000313" key="12">
    <source>
        <dbReference type="Proteomes" id="UP000076580"/>
    </source>
</evidence>
<evidence type="ECO:0000259" key="10">
    <source>
        <dbReference type="Pfam" id="PF07732"/>
    </source>
</evidence>
<dbReference type="PANTHER" id="PTHR11709">
    <property type="entry name" value="MULTI-COPPER OXIDASE"/>
    <property type="match status" value="1"/>
</dbReference>
<name>A0A151GPL2_DRECN</name>
<dbReference type="GO" id="GO:0016491">
    <property type="term" value="F:oxidoreductase activity"/>
    <property type="evidence" value="ECO:0007669"/>
    <property type="project" value="UniProtKB-KW"/>
</dbReference>
<protein>
    <submittedName>
        <fullName evidence="11">Ascorbase and Cu-oxidase</fullName>
    </submittedName>
</protein>
<feature type="domain" description="Plastocyanin-like" evidence="9">
    <location>
        <begin position="462"/>
        <end position="570"/>
    </location>
</feature>
<dbReference type="InParanoid" id="A0A151GPL2"/>
<dbReference type="CDD" id="cd13901">
    <property type="entry name" value="CuRO_3_MaLCC_like"/>
    <property type="match status" value="1"/>
</dbReference>
<feature type="region of interest" description="Disordered" evidence="7">
    <location>
        <begin position="387"/>
        <end position="406"/>
    </location>
</feature>
<dbReference type="FunFam" id="2.60.40.420:FF:000038">
    <property type="entry name" value="Extracellular dihydrogeodin oxidase/laccase"/>
    <property type="match status" value="1"/>
</dbReference>
<dbReference type="GeneID" id="63712771"/>
<evidence type="ECO:0000256" key="3">
    <source>
        <dbReference type="ARBA" id="ARBA00022737"/>
    </source>
</evidence>
<evidence type="ECO:0000256" key="1">
    <source>
        <dbReference type="ARBA" id="ARBA00010609"/>
    </source>
</evidence>
<evidence type="ECO:0000313" key="11">
    <source>
        <dbReference type="EMBL" id="KYK59001.1"/>
    </source>
</evidence>
<evidence type="ECO:0000256" key="5">
    <source>
        <dbReference type="ARBA" id="ARBA00023008"/>
    </source>
</evidence>
<dbReference type="Gene3D" id="2.60.40.420">
    <property type="entry name" value="Cupredoxins - blue copper proteins"/>
    <property type="match status" value="3"/>
</dbReference>
<keyword evidence="3" id="KW-0677">Repeat</keyword>